<protein>
    <recommendedName>
        <fullName evidence="3">SnoaL-like domain-containing protein</fullName>
    </recommendedName>
</protein>
<dbReference type="VEuPathDB" id="TriTrypDB:Lsey_0343_0080"/>
<dbReference type="InterPro" id="IPR032710">
    <property type="entry name" value="NTF2-like_dom_sf"/>
</dbReference>
<organism evidence="1 2">
    <name type="scientific">Leptomonas seymouri</name>
    <dbReference type="NCBI Taxonomy" id="5684"/>
    <lineage>
        <taxon>Eukaryota</taxon>
        <taxon>Discoba</taxon>
        <taxon>Euglenozoa</taxon>
        <taxon>Kinetoplastea</taxon>
        <taxon>Metakinetoplastina</taxon>
        <taxon>Trypanosomatida</taxon>
        <taxon>Trypanosomatidae</taxon>
        <taxon>Leishmaniinae</taxon>
        <taxon>Leptomonas</taxon>
    </lineage>
</organism>
<dbReference type="Gene3D" id="3.10.450.50">
    <property type="match status" value="1"/>
</dbReference>
<evidence type="ECO:0000313" key="2">
    <source>
        <dbReference type="Proteomes" id="UP000038009"/>
    </source>
</evidence>
<evidence type="ECO:0008006" key="3">
    <source>
        <dbReference type="Google" id="ProtNLM"/>
    </source>
</evidence>
<gene>
    <name evidence="1" type="ORF">ABL78_7312</name>
</gene>
<evidence type="ECO:0000313" key="1">
    <source>
        <dbReference type="EMBL" id="KPI83656.1"/>
    </source>
</evidence>
<dbReference type="EMBL" id="LJSK01000343">
    <property type="protein sequence ID" value="KPI83656.1"/>
    <property type="molecule type" value="Genomic_DNA"/>
</dbReference>
<name>A0A0N0P330_LEPSE</name>
<proteinExistence type="predicted"/>
<dbReference type="AlphaFoldDB" id="A0A0N0P330"/>
<sequence>MATAQLILRRYVDLLESNELDAAFNYLAEDVIYVTWLGVVEGKDNVVTFLRDNVRFLHFTKNFNRWRAVHHCLDADLKTFSIPGSSEKSFFNQEGYDSQGYATFERDGTVAKYAKAPLEHYKVKETVVIRDNQIALVTLAQQL</sequence>
<dbReference type="OMA" id="WRQVQHC"/>
<dbReference type="OrthoDB" id="268934at2759"/>
<keyword evidence="2" id="KW-1185">Reference proteome</keyword>
<accession>A0A0N0P330</accession>
<dbReference type="SUPFAM" id="SSF54427">
    <property type="entry name" value="NTF2-like"/>
    <property type="match status" value="1"/>
</dbReference>
<comment type="caution">
    <text evidence="1">The sequence shown here is derived from an EMBL/GenBank/DDBJ whole genome shotgun (WGS) entry which is preliminary data.</text>
</comment>
<dbReference type="Proteomes" id="UP000038009">
    <property type="component" value="Unassembled WGS sequence"/>
</dbReference>
<reference evidence="1 2" key="1">
    <citation type="journal article" date="2015" name="PLoS Pathog.">
        <title>Leptomonas seymouri: Adaptations to the Dixenous Life Cycle Analyzed by Genome Sequencing, Transcriptome Profiling and Co-infection with Leishmania donovani.</title>
        <authorList>
            <person name="Kraeva N."/>
            <person name="Butenko A."/>
            <person name="Hlavacova J."/>
            <person name="Kostygov A."/>
            <person name="Myskova J."/>
            <person name="Grybchuk D."/>
            <person name="Lestinova T."/>
            <person name="Votypka J."/>
            <person name="Volf P."/>
            <person name="Opperdoes F."/>
            <person name="Flegontov P."/>
            <person name="Lukes J."/>
            <person name="Yurchenko V."/>
        </authorList>
    </citation>
    <scope>NUCLEOTIDE SEQUENCE [LARGE SCALE GENOMIC DNA]</scope>
    <source>
        <strain evidence="1 2">ATCC 30220</strain>
    </source>
</reference>